<dbReference type="SUPFAM" id="SSF55729">
    <property type="entry name" value="Acyl-CoA N-acyltransferases (Nat)"/>
    <property type="match status" value="1"/>
</dbReference>
<keyword evidence="2" id="KW-0012">Acyltransferase</keyword>
<comment type="caution">
    <text evidence="2">The sequence shown here is derived from an EMBL/GenBank/DDBJ whole genome shotgun (WGS) entry which is preliminary data.</text>
</comment>
<accession>A0ABU7JGZ6</accession>
<dbReference type="RefSeq" id="WP_330088282.1">
    <property type="nucleotide sequence ID" value="NZ_JAUGZK010000008.1"/>
</dbReference>
<sequence length="132" mass="14805">MILTFAIETQLDLDEVIALYQSSGIARPLEQPKRMQRMLQHANLIVTARRDGQLLGLARCLTDYSWVVYIADLLVAKDYQQQGVGRQLLAEVQRITGPEVQQLLLSAPSAMAYYPKVGFQPLSNAFAIGRKE</sequence>
<dbReference type="InterPro" id="IPR016181">
    <property type="entry name" value="Acyl_CoA_acyltransferase"/>
</dbReference>
<dbReference type="EMBL" id="JAUGZK010000008">
    <property type="protein sequence ID" value="MEE2024958.1"/>
    <property type="molecule type" value="Genomic_DNA"/>
</dbReference>
<keyword evidence="2" id="KW-0808">Transferase</keyword>
<evidence type="ECO:0000313" key="3">
    <source>
        <dbReference type="Proteomes" id="UP001339167"/>
    </source>
</evidence>
<gene>
    <name evidence="2" type="ORF">QWF21_11930</name>
</gene>
<evidence type="ECO:0000259" key="1">
    <source>
        <dbReference type="PROSITE" id="PS51186"/>
    </source>
</evidence>
<dbReference type="CDD" id="cd04301">
    <property type="entry name" value="NAT_SF"/>
    <property type="match status" value="1"/>
</dbReference>
<name>A0ABU7JGZ6_9GAMM</name>
<proteinExistence type="predicted"/>
<dbReference type="Pfam" id="PF13673">
    <property type="entry name" value="Acetyltransf_10"/>
    <property type="match status" value="1"/>
</dbReference>
<dbReference type="PANTHER" id="PTHR43233:SF1">
    <property type="entry name" value="FAMILY N-ACETYLTRANSFERASE, PUTATIVE (AFU_ORTHOLOGUE AFUA_6G03350)-RELATED"/>
    <property type="match status" value="1"/>
</dbReference>
<dbReference type="Proteomes" id="UP001339167">
    <property type="component" value="Unassembled WGS sequence"/>
</dbReference>
<dbReference type="PROSITE" id="PS51186">
    <property type="entry name" value="GNAT"/>
    <property type="match status" value="1"/>
</dbReference>
<evidence type="ECO:0000313" key="2">
    <source>
        <dbReference type="EMBL" id="MEE2024958.1"/>
    </source>
</evidence>
<dbReference type="Gene3D" id="3.40.630.30">
    <property type="match status" value="1"/>
</dbReference>
<feature type="domain" description="N-acetyltransferase" evidence="1">
    <location>
        <begin position="3"/>
        <end position="132"/>
    </location>
</feature>
<dbReference type="GO" id="GO:0016746">
    <property type="term" value="F:acyltransferase activity"/>
    <property type="evidence" value="ECO:0007669"/>
    <property type="project" value="UniProtKB-KW"/>
</dbReference>
<organism evidence="2 3">
    <name type="scientific">Alkalimonas mucilaginosa</name>
    <dbReference type="NCBI Taxonomy" id="3057676"/>
    <lineage>
        <taxon>Bacteria</taxon>
        <taxon>Pseudomonadati</taxon>
        <taxon>Pseudomonadota</taxon>
        <taxon>Gammaproteobacteria</taxon>
        <taxon>Alkalimonas</taxon>
    </lineage>
</organism>
<keyword evidence="3" id="KW-1185">Reference proteome</keyword>
<dbReference type="PANTHER" id="PTHR43233">
    <property type="entry name" value="FAMILY N-ACETYLTRANSFERASE, PUTATIVE (AFU_ORTHOLOGUE AFUA_6G03350)-RELATED"/>
    <property type="match status" value="1"/>
</dbReference>
<protein>
    <submittedName>
        <fullName evidence="2">GNAT family N-acetyltransferase</fullName>
        <ecNumber evidence="2">2.3.1.-</ecNumber>
    </submittedName>
</protein>
<dbReference type="InterPro" id="IPR000182">
    <property type="entry name" value="GNAT_dom"/>
</dbReference>
<dbReference type="InterPro" id="IPR053144">
    <property type="entry name" value="Acetyltransferase_Butenolide"/>
</dbReference>
<dbReference type="EC" id="2.3.1.-" evidence="2"/>
<reference evidence="2 3" key="1">
    <citation type="submission" date="2023-06" db="EMBL/GenBank/DDBJ databases">
        <title>Alkalimonas sp., MEB004 an alkaliphilic bacterium isolated from Lonar Lake, India.</title>
        <authorList>
            <person name="Joshi A."/>
            <person name="Thite S."/>
        </authorList>
    </citation>
    <scope>NUCLEOTIDE SEQUENCE [LARGE SCALE GENOMIC DNA]</scope>
    <source>
        <strain evidence="2 3">MEB004</strain>
    </source>
</reference>